<sequence>MDKIEEILEAYKRLPAPDQYKVAENILNMEEESKSGFDTNNMRSDLEEVCHNRETCNYCPIKDEFGIVDCDFEEMADKKIVEIYDKILEGNRVEKKFYRLNLLDEANMYFFVNATSKKEAFEIIKRHRNFSKVMNLDICEDDIEEVALEKLYEEE</sequence>
<gene>
    <name evidence="1" type="ORF">ERS852425_01956</name>
</gene>
<evidence type="ECO:0000313" key="1">
    <source>
        <dbReference type="EMBL" id="CUM99852.1"/>
    </source>
</evidence>
<accession>A0A173TAJ2</accession>
<protein>
    <submittedName>
        <fullName evidence="1">Uncharacterized protein</fullName>
    </submittedName>
</protein>
<proteinExistence type="predicted"/>
<name>A0A173TAJ2_ANAHA</name>
<dbReference type="EMBL" id="CYXT01000014">
    <property type="protein sequence ID" value="CUM99852.1"/>
    <property type="molecule type" value="Genomic_DNA"/>
</dbReference>
<dbReference type="AlphaFoldDB" id="A0A173TAJ2"/>
<dbReference type="RefSeq" id="WP_044925114.1">
    <property type="nucleotide sequence ID" value="NZ_CYXT01000014.1"/>
</dbReference>
<dbReference type="Proteomes" id="UP000095598">
    <property type="component" value="Unassembled WGS sequence"/>
</dbReference>
<evidence type="ECO:0000313" key="2">
    <source>
        <dbReference type="Proteomes" id="UP000095598"/>
    </source>
</evidence>
<organism evidence="1 2">
    <name type="scientific">Anaerostipes hadrus</name>
    <dbReference type="NCBI Taxonomy" id="649756"/>
    <lineage>
        <taxon>Bacteria</taxon>
        <taxon>Bacillati</taxon>
        <taxon>Bacillota</taxon>
        <taxon>Clostridia</taxon>
        <taxon>Lachnospirales</taxon>
        <taxon>Lachnospiraceae</taxon>
        <taxon>Anaerostipes</taxon>
    </lineage>
</organism>
<reference evidence="1 2" key="1">
    <citation type="submission" date="2015-09" db="EMBL/GenBank/DDBJ databases">
        <authorList>
            <consortium name="Pathogen Informatics"/>
        </authorList>
    </citation>
    <scope>NUCLEOTIDE SEQUENCE [LARGE SCALE GENOMIC DNA]</scope>
    <source>
        <strain evidence="1 2">2789STDY5608868</strain>
    </source>
</reference>